<dbReference type="InterPro" id="IPR004864">
    <property type="entry name" value="LEA_2"/>
</dbReference>
<dbReference type="EMBL" id="JAJBZT010000009">
    <property type="protein sequence ID" value="MCB6184757.1"/>
    <property type="molecule type" value="Genomic_DNA"/>
</dbReference>
<evidence type="ECO:0000313" key="3">
    <source>
        <dbReference type="EMBL" id="MCB6184757.1"/>
    </source>
</evidence>
<accession>A0ABS8D9G1</accession>
<keyword evidence="1" id="KW-0732">Signal</keyword>
<organism evidence="3 4">
    <name type="scientific">Leeia speluncae</name>
    <dbReference type="NCBI Taxonomy" id="2884804"/>
    <lineage>
        <taxon>Bacteria</taxon>
        <taxon>Pseudomonadati</taxon>
        <taxon>Pseudomonadota</taxon>
        <taxon>Betaproteobacteria</taxon>
        <taxon>Neisseriales</taxon>
        <taxon>Leeiaceae</taxon>
        <taxon>Leeia</taxon>
    </lineage>
</organism>
<dbReference type="SMART" id="SM00769">
    <property type="entry name" value="WHy"/>
    <property type="match status" value="1"/>
</dbReference>
<proteinExistence type="predicted"/>
<dbReference type="Pfam" id="PF03168">
    <property type="entry name" value="LEA_2"/>
    <property type="match status" value="1"/>
</dbReference>
<name>A0ABS8D9G1_9NEIS</name>
<evidence type="ECO:0000259" key="2">
    <source>
        <dbReference type="SMART" id="SM00769"/>
    </source>
</evidence>
<feature type="domain" description="Water stress and hypersensitive response" evidence="2">
    <location>
        <begin position="32"/>
        <end position="150"/>
    </location>
</feature>
<dbReference type="Proteomes" id="UP001165395">
    <property type="component" value="Unassembled WGS sequence"/>
</dbReference>
<dbReference type="Gene3D" id="2.60.40.1820">
    <property type="match status" value="1"/>
</dbReference>
<protein>
    <submittedName>
        <fullName evidence="3">LEA type 2 family protein</fullName>
    </submittedName>
</protein>
<comment type="caution">
    <text evidence="3">The sequence shown here is derived from an EMBL/GenBank/DDBJ whole genome shotgun (WGS) entry which is preliminary data.</text>
</comment>
<dbReference type="RefSeq" id="WP_227181578.1">
    <property type="nucleotide sequence ID" value="NZ_JAJBZT010000009.1"/>
</dbReference>
<sequence>MRSSFTTFLLFCFSVFLAGCASLKNKIEKPTISSVAIELKQLDANSQTLAVTLTLKNPNGFTIPITKLAIDLSINQQGVISGASTEQVNLPAKGEGKVTLLLSTNLYKLVPTFRTWVKNPTIGLPYQLTGKASLPLISNGISLDYQGKWVPPSPF</sequence>
<dbReference type="SUPFAM" id="SSF117070">
    <property type="entry name" value="LEA14-like"/>
    <property type="match status" value="1"/>
</dbReference>
<feature type="signal peptide" evidence="1">
    <location>
        <begin position="1"/>
        <end position="18"/>
    </location>
</feature>
<evidence type="ECO:0000256" key="1">
    <source>
        <dbReference type="SAM" id="SignalP"/>
    </source>
</evidence>
<gene>
    <name evidence="3" type="ORF">LIN78_14505</name>
</gene>
<keyword evidence="4" id="KW-1185">Reference proteome</keyword>
<reference evidence="3" key="1">
    <citation type="submission" date="2021-10" db="EMBL/GenBank/DDBJ databases">
        <title>The complete genome sequence of Leeia sp. TBRC 13508.</title>
        <authorList>
            <person name="Charoenyingcharoen P."/>
            <person name="Yukphan P."/>
        </authorList>
    </citation>
    <scope>NUCLEOTIDE SEQUENCE</scope>
    <source>
        <strain evidence="3">TBRC 13508</strain>
    </source>
</reference>
<dbReference type="PROSITE" id="PS51257">
    <property type="entry name" value="PROKAR_LIPOPROTEIN"/>
    <property type="match status" value="1"/>
</dbReference>
<evidence type="ECO:0000313" key="4">
    <source>
        <dbReference type="Proteomes" id="UP001165395"/>
    </source>
</evidence>
<dbReference type="InterPro" id="IPR013990">
    <property type="entry name" value="WHy-dom"/>
</dbReference>
<feature type="chain" id="PRO_5047016975" evidence="1">
    <location>
        <begin position="19"/>
        <end position="155"/>
    </location>
</feature>